<evidence type="ECO:0000313" key="3">
    <source>
        <dbReference type="Proteomes" id="UP000799772"/>
    </source>
</evidence>
<feature type="compositionally biased region" description="Basic and acidic residues" evidence="1">
    <location>
        <begin position="85"/>
        <end position="98"/>
    </location>
</feature>
<gene>
    <name evidence="2" type="ORF">NA57DRAFT_57748</name>
</gene>
<reference evidence="2" key="1">
    <citation type="journal article" date="2020" name="Stud. Mycol.">
        <title>101 Dothideomycetes genomes: a test case for predicting lifestyles and emergence of pathogens.</title>
        <authorList>
            <person name="Haridas S."/>
            <person name="Albert R."/>
            <person name="Binder M."/>
            <person name="Bloem J."/>
            <person name="Labutti K."/>
            <person name="Salamov A."/>
            <person name="Andreopoulos B."/>
            <person name="Baker S."/>
            <person name="Barry K."/>
            <person name="Bills G."/>
            <person name="Bluhm B."/>
            <person name="Cannon C."/>
            <person name="Castanera R."/>
            <person name="Culley D."/>
            <person name="Daum C."/>
            <person name="Ezra D."/>
            <person name="Gonzalez J."/>
            <person name="Henrissat B."/>
            <person name="Kuo A."/>
            <person name="Liang C."/>
            <person name="Lipzen A."/>
            <person name="Lutzoni F."/>
            <person name="Magnuson J."/>
            <person name="Mondo S."/>
            <person name="Nolan M."/>
            <person name="Ohm R."/>
            <person name="Pangilinan J."/>
            <person name="Park H.-J."/>
            <person name="Ramirez L."/>
            <person name="Alfaro M."/>
            <person name="Sun H."/>
            <person name="Tritt A."/>
            <person name="Yoshinaga Y."/>
            <person name="Zwiers L.-H."/>
            <person name="Turgeon B."/>
            <person name="Goodwin S."/>
            <person name="Spatafora J."/>
            <person name="Crous P."/>
            <person name="Grigoriev I."/>
        </authorList>
    </citation>
    <scope>NUCLEOTIDE SEQUENCE</scope>
    <source>
        <strain evidence="2">CBS 133067</strain>
    </source>
</reference>
<keyword evidence="3" id="KW-1185">Reference proteome</keyword>
<evidence type="ECO:0000313" key="2">
    <source>
        <dbReference type="EMBL" id="KAF2097148.1"/>
    </source>
</evidence>
<dbReference type="EMBL" id="ML978128">
    <property type="protein sequence ID" value="KAF2097148.1"/>
    <property type="molecule type" value="Genomic_DNA"/>
</dbReference>
<comment type="caution">
    <text evidence="2">The sequence shown here is derived from an EMBL/GenBank/DDBJ whole genome shotgun (WGS) entry which is preliminary data.</text>
</comment>
<evidence type="ECO:0000256" key="1">
    <source>
        <dbReference type="SAM" id="MobiDB-lite"/>
    </source>
</evidence>
<protein>
    <submittedName>
        <fullName evidence="2">Uncharacterized protein</fullName>
    </submittedName>
</protein>
<sequence>MAVNKQIHHETMGLVYGTIAMEIEPYSGPFDDGSGDTEWRGLQGCISEDQEVTRPNLLDYVRLFKTIHIRLGFPDDPPDPNGPDQDPRVGRVGQHTDPDTSDTFSSPSLDYLGFFHDPSNTKQRRLRDCMSRLVGPLNRPRMGERRIVLIFQELPSKKILKYYFHPFKRIRGVQDIRIHAGNCLCVHEIDDQTAKDLRAVCVDESGRPCGRRVPLSDETDIFVYETGAEPKKGLAYLMKLFSIMKASSECTDPSPLVEEWAHVRQWVRQIRYGRDIQIRLDDSTPLHPIQQNLLLAWEAQDAGDIKAFSAAAAALELEYKTMVDKWVQTCQRPLVLCQEQMKVRGRGSGDQKWVIRSRSV</sequence>
<dbReference type="Proteomes" id="UP000799772">
    <property type="component" value="Unassembled WGS sequence"/>
</dbReference>
<organism evidence="2 3">
    <name type="scientific">Rhizodiscina lignyota</name>
    <dbReference type="NCBI Taxonomy" id="1504668"/>
    <lineage>
        <taxon>Eukaryota</taxon>
        <taxon>Fungi</taxon>
        <taxon>Dikarya</taxon>
        <taxon>Ascomycota</taxon>
        <taxon>Pezizomycotina</taxon>
        <taxon>Dothideomycetes</taxon>
        <taxon>Pleosporomycetidae</taxon>
        <taxon>Aulographales</taxon>
        <taxon>Rhizodiscinaceae</taxon>
        <taxon>Rhizodiscina</taxon>
    </lineage>
</organism>
<accession>A0A9P4ID41</accession>
<dbReference type="AlphaFoldDB" id="A0A9P4ID41"/>
<name>A0A9P4ID41_9PEZI</name>
<feature type="region of interest" description="Disordered" evidence="1">
    <location>
        <begin position="72"/>
        <end position="105"/>
    </location>
</feature>
<proteinExistence type="predicted"/>